<dbReference type="InterPro" id="IPR015590">
    <property type="entry name" value="Aldehyde_DH_dom"/>
</dbReference>
<gene>
    <name evidence="6" type="ORF">Rhe02_10790</name>
</gene>
<dbReference type="AlphaFoldDB" id="A0A8J3VE55"/>
<dbReference type="GO" id="GO:0006081">
    <property type="term" value="P:aldehyde metabolic process"/>
    <property type="evidence" value="ECO:0007669"/>
    <property type="project" value="InterPro"/>
</dbReference>
<dbReference type="PROSITE" id="PS00070">
    <property type="entry name" value="ALDEHYDE_DEHYDR_CYS"/>
    <property type="match status" value="1"/>
</dbReference>
<keyword evidence="7" id="KW-1185">Reference proteome</keyword>
<evidence type="ECO:0000256" key="3">
    <source>
        <dbReference type="PIRNR" id="PIRNR036492"/>
    </source>
</evidence>
<evidence type="ECO:0000256" key="4">
    <source>
        <dbReference type="PIRSR" id="PIRSR036492-1"/>
    </source>
</evidence>
<comment type="similarity">
    <text evidence="1 3">Belongs to the aldehyde dehydrogenase family.</text>
</comment>
<evidence type="ECO:0000313" key="6">
    <source>
        <dbReference type="EMBL" id="GIH03012.1"/>
    </source>
</evidence>
<dbReference type="PIRSF" id="PIRSF036492">
    <property type="entry name" value="ALDH"/>
    <property type="match status" value="1"/>
</dbReference>
<feature type="domain" description="Aldehyde dehydrogenase" evidence="5">
    <location>
        <begin position="10"/>
        <end position="460"/>
    </location>
</feature>
<dbReference type="InterPro" id="IPR012394">
    <property type="entry name" value="Aldehyde_DH_NAD(P)"/>
</dbReference>
<feature type="active site" evidence="4">
    <location>
        <position position="238"/>
    </location>
</feature>
<dbReference type="InterPro" id="IPR016161">
    <property type="entry name" value="Ald_DH/histidinol_DH"/>
</dbReference>
<name>A0A8J3VE55_9ACTN</name>
<dbReference type="Gene3D" id="3.40.605.10">
    <property type="entry name" value="Aldehyde Dehydrogenase, Chain A, domain 1"/>
    <property type="match status" value="1"/>
</dbReference>
<feature type="active site" evidence="4">
    <location>
        <position position="272"/>
    </location>
</feature>
<accession>A0A8J3VE55</accession>
<dbReference type="RefSeq" id="WP_203906939.1">
    <property type="nucleotide sequence ID" value="NZ_BONY01000005.1"/>
</dbReference>
<evidence type="ECO:0000256" key="1">
    <source>
        <dbReference type="ARBA" id="ARBA00009986"/>
    </source>
</evidence>
<dbReference type="InterPro" id="IPR016163">
    <property type="entry name" value="Ald_DH_C"/>
</dbReference>
<dbReference type="CDD" id="cd07099">
    <property type="entry name" value="ALDH_DDALDH"/>
    <property type="match status" value="1"/>
</dbReference>
<evidence type="ECO:0000259" key="5">
    <source>
        <dbReference type="Pfam" id="PF00171"/>
    </source>
</evidence>
<protein>
    <recommendedName>
        <fullName evidence="3">Aldehyde dehydrogenase</fullName>
    </recommendedName>
</protein>
<dbReference type="EMBL" id="BONY01000005">
    <property type="protein sequence ID" value="GIH03012.1"/>
    <property type="molecule type" value="Genomic_DNA"/>
</dbReference>
<dbReference type="Proteomes" id="UP000612899">
    <property type="component" value="Unassembled WGS sequence"/>
</dbReference>
<sequence length="496" mass="52198">MPPTAAPAATLTSRSPVTGEVLAEYPTAGAAEVAQAVSAGRQAAAWWAQLSPKQRRDALLRWKRELVTGAEALAAVINAETGKPLGGAMLEIMLAVEHLDWAARNAHKTLRRRKVASGLLAANQLGLLEYVPLGVVGVIGPWNYPVYTPLGSISYALAAGNAVVFKPSEYTPGVGRWLAEAWARACPQPVLQTVVGDGATGAALASSDVDKVAFTGSAATARKVMAACAERLTPVVIEGGGKDALIVAADADIDAAATAAVFGGLGNAGQTCAGVERVYVEAPVYDRFLEAVKAKLPAVRPGDGPDAAYGPMTMPSQVDVVRRHVTDALERGAFAVAGGPESIRAPYIDPIVLAEVDEESVAMTEETFGPTLTVNKVRDLDEALQRANHSRYGLAGSIFTKDKQRGLALAQRLRTGAASINSVLGFAAIPALPFGGLGDSGFGRIHGADGLREFSRAKAVTWQRYRAPIDLMRFDPSPRAVRTALWLFRMRHGRGH</sequence>
<dbReference type="GO" id="GO:0016620">
    <property type="term" value="F:oxidoreductase activity, acting on the aldehyde or oxo group of donors, NAD or NADP as acceptor"/>
    <property type="evidence" value="ECO:0007669"/>
    <property type="project" value="InterPro"/>
</dbReference>
<evidence type="ECO:0000313" key="7">
    <source>
        <dbReference type="Proteomes" id="UP000612899"/>
    </source>
</evidence>
<dbReference type="Pfam" id="PF00171">
    <property type="entry name" value="Aldedh"/>
    <property type="match status" value="1"/>
</dbReference>
<dbReference type="Gene3D" id="3.40.309.10">
    <property type="entry name" value="Aldehyde Dehydrogenase, Chain A, domain 2"/>
    <property type="match status" value="1"/>
</dbReference>
<dbReference type="SUPFAM" id="SSF53720">
    <property type="entry name" value="ALDH-like"/>
    <property type="match status" value="1"/>
</dbReference>
<dbReference type="InterPro" id="IPR016160">
    <property type="entry name" value="Ald_DH_CS_CYS"/>
</dbReference>
<comment type="caution">
    <text evidence="6">The sequence shown here is derived from an EMBL/GenBank/DDBJ whole genome shotgun (WGS) entry which is preliminary data.</text>
</comment>
<proteinExistence type="inferred from homology"/>
<dbReference type="PANTHER" id="PTHR11699">
    <property type="entry name" value="ALDEHYDE DEHYDROGENASE-RELATED"/>
    <property type="match status" value="1"/>
</dbReference>
<reference evidence="6" key="1">
    <citation type="submission" date="2021-01" db="EMBL/GenBank/DDBJ databases">
        <title>Whole genome shotgun sequence of Rhizocola hellebori NBRC 109834.</title>
        <authorList>
            <person name="Komaki H."/>
            <person name="Tamura T."/>
        </authorList>
    </citation>
    <scope>NUCLEOTIDE SEQUENCE</scope>
    <source>
        <strain evidence="6">NBRC 109834</strain>
    </source>
</reference>
<keyword evidence="2 3" id="KW-0560">Oxidoreductase</keyword>
<dbReference type="InterPro" id="IPR016162">
    <property type="entry name" value="Ald_DH_N"/>
</dbReference>
<organism evidence="6 7">
    <name type="scientific">Rhizocola hellebori</name>
    <dbReference type="NCBI Taxonomy" id="1392758"/>
    <lineage>
        <taxon>Bacteria</taxon>
        <taxon>Bacillati</taxon>
        <taxon>Actinomycetota</taxon>
        <taxon>Actinomycetes</taxon>
        <taxon>Micromonosporales</taxon>
        <taxon>Micromonosporaceae</taxon>
        <taxon>Rhizocola</taxon>
    </lineage>
</organism>
<evidence type="ECO:0000256" key="2">
    <source>
        <dbReference type="ARBA" id="ARBA00023002"/>
    </source>
</evidence>